<dbReference type="PANTHER" id="PTHR15565">
    <property type="entry name" value="AATF PROTEIN APOPTOSIS ANTAGONIZING TRANSCRIPTION FACTOR"/>
    <property type="match status" value="1"/>
</dbReference>
<feature type="domain" description="AATF leucine zipper-containing" evidence="5">
    <location>
        <begin position="212"/>
        <end position="332"/>
    </location>
</feature>
<feature type="compositionally biased region" description="Acidic residues" evidence="3">
    <location>
        <begin position="54"/>
        <end position="63"/>
    </location>
</feature>
<evidence type="ECO:0000259" key="4">
    <source>
        <dbReference type="Pfam" id="PF08164"/>
    </source>
</evidence>
<dbReference type="GO" id="GO:0005730">
    <property type="term" value="C:nucleolus"/>
    <property type="evidence" value="ECO:0007669"/>
    <property type="project" value="TreeGrafter"/>
</dbReference>
<dbReference type="EMBL" id="WNWS01000390">
    <property type="protein sequence ID" value="KAE9968827.1"/>
    <property type="molecule type" value="Genomic_DNA"/>
</dbReference>
<evidence type="ECO:0000256" key="2">
    <source>
        <dbReference type="ARBA" id="ARBA00013850"/>
    </source>
</evidence>
<evidence type="ECO:0000256" key="3">
    <source>
        <dbReference type="SAM" id="MobiDB-lite"/>
    </source>
</evidence>
<accession>A0A8H3UG10</accession>
<gene>
    <name evidence="6" type="ORF">EG328_007250</name>
</gene>
<evidence type="ECO:0000313" key="7">
    <source>
        <dbReference type="Proteomes" id="UP000447873"/>
    </source>
</evidence>
<proteinExistence type="inferred from homology"/>
<feature type="domain" description="Apoptosis-antagonizing transcription factor C-terminal" evidence="4">
    <location>
        <begin position="411"/>
        <end position="497"/>
    </location>
</feature>
<feature type="compositionally biased region" description="Basic and acidic residues" evidence="3">
    <location>
        <begin position="64"/>
        <end position="74"/>
    </location>
</feature>
<reference evidence="6 7" key="1">
    <citation type="submission" date="2018-12" db="EMBL/GenBank/DDBJ databases">
        <title>Venturia inaequalis Genome Resource.</title>
        <authorList>
            <person name="Lichtner F.J."/>
        </authorList>
    </citation>
    <scope>NUCLEOTIDE SEQUENCE [LARGE SCALE GENOMIC DNA]</scope>
    <source>
        <strain evidence="6 7">120213</strain>
    </source>
</reference>
<dbReference type="InterPro" id="IPR012617">
    <property type="entry name" value="AATF_C"/>
</dbReference>
<feature type="compositionally biased region" description="Acidic residues" evidence="3">
    <location>
        <begin position="102"/>
        <end position="172"/>
    </location>
</feature>
<evidence type="ECO:0000313" key="6">
    <source>
        <dbReference type="EMBL" id="KAE9968827.1"/>
    </source>
</evidence>
<feature type="region of interest" description="Disordered" evidence="3">
    <location>
        <begin position="35"/>
        <end position="185"/>
    </location>
</feature>
<dbReference type="PANTHER" id="PTHR15565:SF0">
    <property type="entry name" value="PROTEIN AATF"/>
    <property type="match status" value="1"/>
</dbReference>
<dbReference type="Pfam" id="PF13339">
    <property type="entry name" value="AATF-Che1"/>
    <property type="match status" value="1"/>
</dbReference>
<protein>
    <recommendedName>
        <fullName evidence="2">Protein BFR2</fullName>
    </recommendedName>
</protein>
<dbReference type="InterPro" id="IPR025160">
    <property type="entry name" value="AATF"/>
</dbReference>
<dbReference type="Pfam" id="PF08164">
    <property type="entry name" value="TRAUB"/>
    <property type="match status" value="1"/>
</dbReference>
<evidence type="ECO:0000256" key="1">
    <source>
        <dbReference type="ARBA" id="ARBA00008966"/>
    </source>
</evidence>
<comment type="caution">
    <text evidence="6">The sequence shown here is derived from an EMBL/GenBank/DDBJ whole genome shotgun (WGS) entry which is preliminary data.</text>
</comment>
<comment type="similarity">
    <text evidence="1">Belongs to the AATF family.</text>
</comment>
<organism evidence="6 7">
    <name type="scientific">Venturia inaequalis</name>
    <name type="common">Apple scab fungus</name>
    <dbReference type="NCBI Taxonomy" id="5025"/>
    <lineage>
        <taxon>Eukaryota</taxon>
        <taxon>Fungi</taxon>
        <taxon>Dikarya</taxon>
        <taxon>Ascomycota</taxon>
        <taxon>Pezizomycotina</taxon>
        <taxon>Dothideomycetes</taxon>
        <taxon>Pleosporomycetidae</taxon>
        <taxon>Venturiales</taxon>
        <taxon>Venturiaceae</taxon>
        <taxon>Venturia</taxon>
    </lineage>
</organism>
<evidence type="ECO:0000259" key="5">
    <source>
        <dbReference type="Pfam" id="PF13339"/>
    </source>
</evidence>
<sequence length="531" mass="58828">MAKKATSARTHANQFADLNEAPKVMCFLCQVGSRKTNRDADFDPEDANGYQSDSEGEDQDEREDEARAHYETVGKSKLRKQPEAVTLGREYSGARVSRAALDDSEDDENDPFNNLLDDEASEDSDDALDDDSQTSDNGDEDEENGFDSDSDDNEGLEEEDDTSGTEFSDEDAAPSRPSKPESNPIDRAELRKLMVQDQKSVATTLTEGAKADAEKGKAVQAQRKVFDTLLNTRIKLQKALVVANSLSAIDIDENEVKESKDVVSAAEDAALKLWNNINSLRTSLQSSRTGSKRSHSEYTSETPLSTLWEDTERYETSQIQHRNSTLNFWSTKCRATSASATQGQNRLNQSAREQQLSDVLTGQLSDISRLVSKTRLARSCAPIQAAATSKNSKAVEEKEDALPIYDDADFYSTLLQSLISQRSSEATTSLGNLNLNMNMQPWEAAREAKVKKVVDTKASKGRKLRYTVHEQIQNFMAPEDRGAWGERQAEDLFGALFGRKEVLGEVADGLEHEEMDDEEIEGEGLKLFARA</sequence>
<dbReference type="InterPro" id="IPR039223">
    <property type="entry name" value="AATF/Bfr2"/>
</dbReference>
<dbReference type="AlphaFoldDB" id="A0A8H3UG10"/>
<dbReference type="GO" id="GO:0000462">
    <property type="term" value="P:maturation of SSU-rRNA from tricistronic rRNA transcript (SSU-rRNA, 5.8S rRNA, LSU-rRNA)"/>
    <property type="evidence" value="ECO:0007669"/>
    <property type="project" value="TreeGrafter"/>
</dbReference>
<name>A0A8H3UG10_VENIN</name>
<dbReference type="Proteomes" id="UP000447873">
    <property type="component" value="Unassembled WGS sequence"/>
</dbReference>